<evidence type="ECO:0000313" key="2">
    <source>
        <dbReference type="Proteomes" id="UP000013165"/>
    </source>
</evidence>
<evidence type="ECO:0000313" key="1">
    <source>
        <dbReference type="EMBL" id="ENO15809.1"/>
    </source>
</evidence>
<dbReference type="AlphaFoldDB" id="N6W6E8"/>
<dbReference type="eggNOG" id="ENOG5032S3V">
    <property type="taxonomic scope" value="Bacteria"/>
</dbReference>
<dbReference type="STRING" id="626887.J057_10671"/>
<protein>
    <submittedName>
        <fullName evidence="1">Uncharacterized protein</fullName>
    </submittedName>
</protein>
<dbReference type="EMBL" id="APLQ01000011">
    <property type="protein sequence ID" value="ENO15809.1"/>
    <property type="molecule type" value="Genomic_DNA"/>
</dbReference>
<accession>N6W6E8</accession>
<gene>
    <name evidence="1" type="ORF">J057_10671</name>
</gene>
<comment type="caution">
    <text evidence="1">The sequence shown here is derived from an EMBL/GenBank/DDBJ whole genome shotgun (WGS) entry which is preliminary data.</text>
</comment>
<organism evidence="1 2">
    <name type="scientific">Marinobacter nanhaiticus D15-8W</name>
    <dbReference type="NCBI Taxonomy" id="626887"/>
    <lineage>
        <taxon>Bacteria</taxon>
        <taxon>Pseudomonadati</taxon>
        <taxon>Pseudomonadota</taxon>
        <taxon>Gammaproteobacteria</taxon>
        <taxon>Pseudomonadales</taxon>
        <taxon>Marinobacteraceae</taxon>
        <taxon>Marinobacter</taxon>
    </lineage>
</organism>
<dbReference type="HOGENOM" id="CLU_134985_0_0_6"/>
<proteinExistence type="predicted"/>
<name>N6W6E8_9GAMM</name>
<dbReference type="PATRIC" id="fig|626887.3.peg.2137"/>
<dbReference type="Proteomes" id="UP000013165">
    <property type="component" value="Unassembled WGS sequence"/>
</dbReference>
<sequence length="145" mass="15959">MDEPALDQQRGGFRLGHMEIEIGLEQVVAIDGQIEIINRLLIPNLNRPLSEGPVEQHIERVEVARIVTAPSTGGTPTVTTPADVAGAVISATELRNGSWVTRIQNDMNERVIQNIRSLNIKLDNVGRAGRLSERFGDQFLQSPSR</sequence>
<reference evidence="1 2" key="1">
    <citation type="journal article" date="2013" name="Genome Announc.">
        <title>Genome Sequence of the Polycyclic Aromatic Hydrocarbon-Degrading Bacterium Strain Marinobacter nanhaiticus D15-8WT.</title>
        <authorList>
            <person name="Cui Z."/>
            <person name="Gao W."/>
            <person name="Li Q."/>
            <person name="Xu G."/>
            <person name="Zheng L."/>
        </authorList>
    </citation>
    <scope>NUCLEOTIDE SEQUENCE [LARGE SCALE GENOMIC DNA]</scope>
    <source>
        <strain evidence="1 2">D15-8W</strain>
    </source>
</reference>
<keyword evidence="2" id="KW-1185">Reference proteome</keyword>